<reference evidence="3 4" key="1">
    <citation type="submission" date="2016-03" db="EMBL/GenBank/DDBJ databases">
        <authorList>
            <person name="Devillers H."/>
        </authorList>
    </citation>
    <scope>NUCLEOTIDE SEQUENCE [LARGE SCALE GENOMIC DNA]</scope>
    <source>
        <strain evidence="3">CBS 10888</strain>
    </source>
</reference>
<name>A0A1G4J7P8_9SACH</name>
<dbReference type="AlphaFoldDB" id="A0A1G4J7P8"/>
<dbReference type="OrthoDB" id="4035020at2759"/>
<keyword evidence="2" id="KW-0472">Membrane</keyword>
<dbReference type="STRING" id="1266660.A0A1G4J7P8"/>
<evidence type="ECO:0000313" key="4">
    <source>
        <dbReference type="Proteomes" id="UP000190274"/>
    </source>
</evidence>
<sequence>MSASRREHNVFSTPVKKVSGDQLKSVRERIGRESPYLYRNKQLPEHEGNNSITHSPAKVDVGSNTPVIDRHMPKVNNELLHNAVSGEAPTGGVTYENPVLAQYSRRIVNKELETRRIISNFLALLLWNLGVKFLSLFLYHTTHGANLQQKLGKWVQESVIFRFHPHADLEASWARNATLANISHVCHLLIFYNVTVSIWRLLVKSQNVKVDDLHLNHRQRQLLGVSDTPVTKELLPHVRLASGGPTLETKSTAVPKIDSREINGLSASSAFLFKSLQTPQKAREQQVTAPMDVRSDFVKKVNAFGDLRTSFLKKKSLTPTHNTSITPLTPVSRNGYIPSSKYTYMHDTPSPRKRI</sequence>
<protein>
    <submittedName>
        <fullName evidence="3">LADA_0D10066g1_1</fullName>
    </submittedName>
</protein>
<dbReference type="InterPro" id="IPR012578">
    <property type="entry name" value="Nucl_pore_cmplx"/>
</dbReference>
<evidence type="ECO:0000256" key="1">
    <source>
        <dbReference type="SAM" id="MobiDB-lite"/>
    </source>
</evidence>
<dbReference type="Proteomes" id="UP000190274">
    <property type="component" value="Chromosome D"/>
</dbReference>
<proteinExistence type="predicted"/>
<dbReference type="PANTHER" id="PTHR28003">
    <property type="entry name" value="NUCLEOPORIN POM34"/>
    <property type="match status" value="1"/>
</dbReference>
<evidence type="ECO:0000313" key="3">
    <source>
        <dbReference type="EMBL" id="SCU85832.1"/>
    </source>
</evidence>
<dbReference type="GO" id="GO:0005640">
    <property type="term" value="C:nuclear outer membrane"/>
    <property type="evidence" value="ECO:0007669"/>
    <property type="project" value="TreeGrafter"/>
</dbReference>
<keyword evidence="4" id="KW-1185">Reference proteome</keyword>
<accession>A0A1G4J7P8</accession>
<keyword evidence="2" id="KW-0812">Transmembrane</keyword>
<gene>
    <name evidence="3" type="ORF">LADA_0D10066G</name>
</gene>
<dbReference type="GO" id="GO:0030474">
    <property type="term" value="P:spindle pole body duplication"/>
    <property type="evidence" value="ECO:0007669"/>
    <property type="project" value="TreeGrafter"/>
</dbReference>
<keyword evidence="2" id="KW-1133">Transmembrane helix</keyword>
<feature type="region of interest" description="Disordered" evidence="1">
    <location>
        <begin position="1"/>
        <end position="61"/>
    </location>
</feature>
<dbReference type="GO" id="GO:0070762">
    <property type="term" value="C:nuclear pore transmembrane ring"/>
    <property type="evidence" value="ECO:0007669"/>
    <property type="project" value="TreeGrafter"/>
</dbReference>
<dbReference type="GO" id="GO:0006606">
    <property type="term" value="P:protein import into nucleus"/>
    <property type="evidence" value="ECO:0007669"/>
    <property type="project" value="TreeGrafter"/>
</dbReference>
<feature type="transmembrane region" description="Helical" evidence="2">
    <location>
        <begin position="117"/>
        <end position="139"/>
    </location>
</feature>
<dbReference type="EMBL" id="LT598454">
    <property type="protein sequence ID" value="SCU85832.1"/>
    <property type="molecule type" value="Genomic_DNA"/>
</dbReference>
<dbReference type="Pfam" id="PF08058">
    <property type="entry name" value="NPCC"/>
    <property type="match status" value="1"/>
</dbReference>
<dbReference type="PANTHER" id="PTHR28003:SF1">
    <property type="entry name" value="NUCLEOPORIN POM34"/>
    <property type="match status" value="1"/>
</dbReference>
<evidence type="ECO:0000256" key="2">
    <source>
        <dbReference type="SAM" id="Phobius"/>
    </source>
</evidence>
<organism evidence="3 4">
    <name type="scientific">Lachancea dasiensis</name>
    <dbReference type="NCBI Taxonomy" id="1072105"/>
    <lineage>
        <taxon>Eukaryota</taxon>
        <taxon>Fungi</taxon>
        <taxon>Dikarya</taxon>
        <taxon>Ascomycota</taxon>
        <taxon>Saccharomycotina</taxon>
        <taxon>Saccharomycetes</taxon>
        <taxon>Saccharomycetales</taxon>
        <taxon>Saccharomycetaceae</taxon>
        <taxon>Lachancea</taxon>
    </lineage>
</organism>